<organism evidence="2 3">
    <name type="scientific">Tilletiopsis washingtonensis</name>
    <dbReference type="NCBI Taxonomy" id="58919"/>
    <lineage>
        <taxon>Eukaryota</taxon>
        <taxon>Fungi</taxon>
        <taxon>Dikarya</taxon>
        <taxon>Basidiomycota</taxon>
        <taxon>Ustilaginomycotina</taxon>
        <taxon>Exobasidiomycetes</taxon>
        <taxon>Entylomatales</taxon>
        <taxon>Entylomatales incertae sedis</taxon>
        <taxon>Tilletiopsis</taxon>
    </lineage>
</organism>
<feature type="region of interest" description="Disordered" evidence="1">
    <location>
        <begin position="559"/>
        <end position="732"/>
    </location>
</feature>
<feature type="region of interest" description="Disordered" evidence="1">
    <location>
        <begin position="993"/>
        <end position="1107"/>
    </location>
</feature>
<keyword evidence="3" id="KW-1185">Reference proteome</keyword>
<evidence type="ECO:0000256" key="1">
    <source>
        <dbReference type="SAM" id="MobiDB-lite"/>
    </source>
</evidence>
<dbReference type="RefSeq" id="XP_025595320.1">
    <property type="nucleotide sequence ID" value="XM_025741227.1"/>
</dbReference>
<dbReference type="EMBL" id="KZ819307">
    <property type="protein sequence ID" value="PWN95041.1"/>
    <property type="molecule type" value="Genomic_DNA"/>
</dbReference>
<feature type="compositionally biased region" description="Basic and acidic residues" evidence="1">
    <location>
        <begin position="617"/>
        <end position="630"/>
    </location>
</feature>
<sequence length="1250" mass="135412">MKCLKAVSSAARREPPTPEALLRVLGELIQRQGVVAQAPTRWASREEADKLAKQVVDWLELLPPETIEALVVAASSTAAPPAHAPVTYASLQLALRAYSDQLTDGQTRSPSDRCRHSADALMIINSFGPPALLVAGAPEPQPERLGMTDGEAVAAFEPMKNVQSLPTIAPSKLPARYGRARIDLVTDDDMGVEEEEGDETEEGEEPRSLLDDAQMECSAEMEQEIAEGLATATTRSKKITIKADSSLADCMSLFVKTKATLSKPVGTYQDDHSFWTLCAGAASKSYDDLSFQNFLQQAIEKILVPGLDQLPPFRSIAEALEKHLTADAVHHAIMAYRKLATVKNSDRAEARQTARKIHRRYRRACAHDDVSESSGDDEEGDELAEPSQEAATRELRTDQVQDEEARAMQAMLDGCTDDVSQVHLEAIGRAAEVAWRRETASSERTYARGKAALEARPAPSNWPAKPSHRTELRKFINGIKQHDRDKALRQHLVDFGRARVMQRIANDDAEEARTRTQTYLAEVKAYQEVAAEIKRRLDNQVRALEIEGFALQADGKVARNKGAQAGESKGAAEGKKDAGTSQDTRAGRKTGADGQARLPSRSPSDSGSRRAASSADTHMRSASEQSREASADGVDMFSGDSEPASSGAAQRPDTSQRGDAEQPASKSRMFVSAVQMMQSGRGRSSPRKRLSKVSKRASAPQEPQSRESPSEDKQEPLRARERSKGPQARRDELNKRYFDRSIRCATECNCLFNLEPALKNDVHAMRLAQDANKVHLSGQVLDTVVDNTARWTSDLRTLLKDFITVPGDGWCGYSACEPDATLDDIDVAIAGRERRVALHKALLEEPGRFGVLFPAGKSDVAPFMLTEAVKSTCPKCGPFCFWLETELHFDGNALGPFYSEYVHTPLLVLQEDPGSAEVTGNLHLPYTTCDSIKPRVIVHTAAGDHFQFGVLRDEITLKDLPAALDWWVKLASAANLDAWRKLGDKVNRKQILDASAPPNTSGFEVGDSSEEEEGAAMGAAMSGSGPSQFDLVQTSTPARATAKSRPKPPPGLVSRVPQPPARSSSLPQGHRHAPPQVPSPLPDARFAGSGAQGNPRPAASSVMSVTSLLSQSPQDLTACLPQRMPIHRHQAPDTSDSDDHSGGAVGDTLHESEASAVDAASGSELGSPVKHMTALRLGDAHSSLASRSADSLPSGGSPKRPHDSLPQEDEQPPRQMVRTQGRGRGRTIGQSSPELRRSKRSSQAASDDRT</sequence>
<feature type="region of interest" description="Disordered" evidence="1">
    <location>
        <begin position="188"/>
        <end position="208"/>
    </location>
</feature>
<dbReference type="GeneID" id="37268771"/>
<protein>
    <submittedName>
        <fullName evidence="2">Uncharacterized protein</fullName>
    </submittedName>
</protein>
<feature type="compositionally biased region" description="Polar residues" evidence="1">
    <location>
        <begin position="1026"/>
        <end position="1038"/>
    </location>
</feature>
<dbReference type="Proteomes" id="UP000245946">
    <property type="component" value="Unassembled WGS sequence"/>
</dbReference>
<feature type="compositionally biased region" description="Polar residues" evidence="1">
    <location>
        <begin position="1241"/>
        <end position="1250"/>
    </location>
</feature>
<dbReference type="AlphaFoldDB" id="A0A316Z0M3"/>
<feature type="compositionally biased region" description="Basic residues" evidence="1">
    <location>
        <begin position="684"/>
        <end position="695"/>
    </location>
</feature>
<gene>
    <name evidence="2" type="ORF">FA09DRAFT_326789</name>
</gene>
<feature type="compositionally biased region" description="Basic and acidic residues" evidence="1">
    <location>
        <begin position="704"/>
        <end position="732"/>
    </location>
</feature>
<name>A0A316Z0M3_9BASI</name>
<feature type="compositionally biased region" description="Polar residues" evidence="1">
    <location>
        <begin position="643"/>
        <end position="653"/>
    </location>
</feature>
<evidence type="ECO:0000313" key="3">
    <source>
        <dbReference type="Proteomes" id="UP000245946"/>
    </source>
</evidence>
<feature type="region of interest" description="Disordered" evidence="1">
    <location>
        <begin position="365"/>
        <end position="399"/>
    </location>
</feature>
<feature type="compositionally biased region" description="Acidic residues" evidence="1">
    <location>
        <begin position="188"/>
        <end position="204"/>
    </location>
</feature>
<proteinExistence type="predicted"/>
<feature type="region of interest" description="Disordered" evidence="1">
    <location>
        <begin position="1122"/>
        <end position="1250"/>
    </location>
</feature>
<feature type="compositionally biased region" description="Acidic residues" evidence="1">
    <location>
        <begin position="374"/>
        <end position="384"/>
    </location>
</feature>
<feature type="compositionally biased region" description="Low complexity" evidence="1">
    <location>
        <begin position="1015"/>
        <end position="1025"/>
    </location>
</feature>
<feature type="compositionally biased region" description="Low complexity" evidence="1">
    <location>
        <begin position="599"/>
        <end position="616"/>
    </location>
</feature>
<evidence type="ECO:0000313" key="2">
    <source>
        <dbReference type="EMBL" id="PWN95041.1"/>
    </source>
</evidence>
<accession>A0A316Z0M3</accession>
<reference evidence="2 3" key="1">
    <citation type="journal article" date="2018" name="Mol. Biol. Evol.">
        <title>Broad Genomic Sampling Reveals a Smut Pathogenic Ancestry of the Fungal Clade Ustilaginomycotina.</title>
        <authorList>
            <person name="Kijpornyongpan T."/>
            <person name="Mondo S.J."/>
            <person name="Barry K."/>
            <person name="Sandor L."/>
            <person name="Lee J."/>
            <person name="Lipzen A."/>
            <person name="Pangilinan J."/>
            <person name="LaButti K."/>
            <person name="Hainaut M."/>
            <person name="Henrissat B."/>
            <person name="Grigoriev I.V."/>
            <person name="Spatafora J.W."/>
            <person name="Aime M.C."/>
        </authorList>
    </citation>
    <scope>NUCLEOTIDE SEQUENCE [LARGE SCALE GENOMIC DNA]</scope>
    <source>
        <strain evidence="2 3">MCA 4186</strain>
    </source>
</reference>